<dbReference type="VEuPathDB" id="CryptoDB:Vbra_8900"/>
<feature type="compositionally biased region" description="Basic and acidic residues" evidence="1">
    <location>
        <begin position="308"/>
        <end position="319"/>
    </location>
</feature>
<protein>
    <submittedName>
        <fullName evidence="2">Uncharacterized protein</fullName>
    </submittedName>
</protein>
<feature type="compositionally biased region" description="Basic and acidic residues" evidence="1">
    <location>
        <begin position="217"/>
        <end position="231"/>
    </location>
</feature>
<feature type="region of interest" description="Disordered" evidence="1">
    <location>
        <begin position="70"/>
        <end position="142"/>
    </location>
</feature>
<feature type="compositionally biased region" description="Basic and acidic residues" evidence="1">
    <location>
        <begin position="370"/>
        <end position="379"/>
    </location>
</feature>
<dbReference type="Proteomes" id="UP000041254">
    <property type="component" value="Unassembled WGS sequence"/>
</dbReference>
<name>A0A0G4F8K3_VITBC</name>
<feature type="compositionally biased region" description="Basic and acidic residues" evidence="1">
    <location>
        <begin position="345"/>
        <end position="361"/>
    </location>
</feature>
<evidence type="ECO:0000313" key="2">
    <source>
        <dbReference type="EMBL" id="CEM08877.1"/>
    </source>
</evidence>
<organism evidence="2 3">
    <name type="scientific">Vitrella brassicaformis (strain CCMP3155)</name>
    <dbReference type="NCBI Taxonomy" id="1169540"/>
    <lineage>
        <taxon>Eukaryota</taxon>
        <taxon>Sar</taxon>
        <taxon>Alveolata</taxon>
        <taxon>Colpodellida</taxon>
        <taxon>Vitrellaceae</taxon>
        <taxon>Vitrella</taxon>
    </lineage>
</organism>
<sequence length="647" mass="71229">MTTPSDAVVPDDKQQPLGQPSRPSPTPASPRTPRNAIHQPAGQKLTIQYLGEFRGAMGVLAQTLALTHRNTHAPPTPLPQHQRPTTAPQPSHQLGLPLSPRSVRFHASTESSRDASPMDSVLGSPKGMGEPREKEGGEGEGEGLMSAKEVHSLCVHVVNQSMGRWVSGSNPRGTLLHPLKRRVPRLNLYLTHQPPWVAAPLPPEEANRDVSAVLGKETRRQDREPRRRITRPETAGGHLFKSRTSRRARPTTTRPCSPSAQTAKNPPINIPSLPEQPFPPPTAPTPTPTPPLTMHIHTQTRPTTTSTSRERERWHDRGWIKTTSTETGREGLKELSIPLPPPPETARDLTRRLGRPKEHPDAWTPSKVRKREDSAERHPPTPSPTPHELTAERIRTPSFSDRIVGLFQRPQTAPEVCVEIERPETLRPEQRRWLCGEEGAMGVRKHPPNHPNNNSPVTASPVSVVSIPKATSDSDHDAANMTPVPASARPYAHPHLGTRPEITLTSQWTARSEKRAEREGQAIAAKRTETETTDRPRGDEYADKGAIGIGEKWASSGNGCEFYLEFVQQKRKMGLAEREDLQLKSIAATLLPTHPAEEVDEAIAEAAAIGEPVEGLYIPPPSYLRSAGEGIALRHDRRTPNAWALMA</sequence>
<feature type="region of interest" description="Disordered" evidence="1">
    <location>
        <begin position="513"/>
        <end position="543"/>
    </location>
</feature>
<dbReference type="InParanoid" id="A0A0G4F8K3"/>
<feature type="compositionally biased region" description="Basic residues" evidence="1">
    <location>
        <begin position="240"/>
        <end position="249"/>
    </location>
</feature>
<feature type="compositionally biased region" description="Pro residues" evidence="1">
    <location>
        <begin position="274"/>
        <end position="291"/>
    </location>
</feature>
<evidence type="ECO:0000313" key="3">
    <source>
        <dbReference type="Proteomes" id="UP000041254"/>
    </source>
</evidence>
<proteinExistence type="predicted"/>
<keyword evidence="3" id="KW-1185">Reference proteome</keyword>
<reference evidence="2 3" key="1">
    <citation type="submission" date="2014-11" db="EMBL/GenBank/DDBJ databases">
        <authorList>
            <person name="Zhu J."/>
            <person name="Qi W."/>
            <person name="Song R."/>
        </authorList>
    </citation>
    <scope>NUCLEOTIDE SEQUENCE [LARGE SCALE GENOMIC DNA]</scope>
</reference>
<dbReference type="AlphaFoldDB" id="A0A0G4F8K3"/>
<accession>A0A0G4F8K3</accession>
<evidence type="ECO:0000256" key="1">
    <source>
        <dbReference type="SAM" id="MobiDB-lite"/>
    </source>
</evidence>
<feature type="region of interest" description="Disordered" evidence="1">
    <location>
        <begin position="1"/>
        <end position="43"/>
    </location>
</feature>
<gene>
    <name evidence="2" type="ORF">Vbra_8900</name>
</gene>
<feature type="region of interest" description="Disordered" evidence="1">
    <location>
        <begin position="217"/>
        <end position="394"/>
    </location>
</feature>
<feature type="compositionally biased region" description="Polar residues" evidence="1">
    <location>
        <begin position="82"/>
        <end position="92"/>
    </location>
</feature>
<dbReference type="EMBL" id="CDMY01000388">
    <property type="protein sequence ID" value="CEM08877.1"/>
    <property type="molecule type" value="Genomic_DNA"/>
</dbReference>
<feature type="compositionally biased region" description="Low complexity" evidence="1">
    <location>
        <begin position="250"/>
        <end position="260"/>
    </location>
</feature>